<sequence length="74" mass="8204">MQEWPLPVFGVSRIITVEKEPAKYSGYMNNIRPTDVLESKIRLGQRPGLDKWSSTQIGSAENPVVALCCVNSVV</sequence>
<proteinExistence type="predicted"/>
<dbReference type="AlphaFoldDB" id="A0A6M3J059"/>
<accession>A0A6M3J059</accession>
<name>A0A6M3J059_9ZZZZ</name>
<organism evidence="1">
    <name type="scientific">viral metagenome</name>
    <dbReference type="NCBI Taxonomy" id="1070528"/>
    <lineage>
        <taxon>unclassified sequences</taxon>
        <taxon>metagenomes</taxon>
        <taxon>organismal metagenomes</taxon>
    </lineage>
</organism>
<evidence type="ECO:0000313" key="1">
    <source>
        <dbReference type="EMBL" id="QJA63170.1"/>
    </source>
</evidence>
<dbReference type="EMBL" id="MT141491">
    <property type="protein sequence ID" value="QJA63170.1"/>
    <property type="molecule type" value="Genomic_DNA"/>
</dbReference>
<gene>
    <name evidence="1" type="ORF">MM415B00647_0043</name>
</gene>
<reference evidence="1" key="1">
    <citation type="submission" date="2020-03" db="EMBL/GenBank/DDBJ databases">
        <title>The deep terrestrial virosphere.</title>
        <authorList>
            <person name="Holmfeldt K."/>
            <person name="Nilsson E."/>
            <person name="Simone D."/>
            <person name="Lopez-Fernandez M."/>
            <person name="Wu X."/>
            <person name="de Brujin I."/>
            <person name="Lundin D."/>
            <person name="Andersson A."/>
            <person name="Bertilsson S."/>
            <person name="Dopson M."/>
        </authorList>
    </citation>
    <scope>NUCLEOTIDE SEQUENCE</scope>
    <source>
        <strain evidence="1">MM415B00647</strain>
    </source>
</reference>
<protein>
    <submittedName>
        <fullName evidence="1">Uncharacterized protein</fullName>
    </submittedName>
</protein>